<organism evidence="1">
    <name type="scientific">marine sediment metagenome</name>
    <dbReference type="NCBI Taxonomy" id="412755"/>
    <lineage>
        <taxon>unclassified sequences</taxon>
        <taxon>metagenomes</taxon>
        <taxon>ecological metagenomes</taxon>
    </lineage>
</organism>
<sequence>SWFVPLIFPIGETTLLGYTSINRSPLAWTLDLASGRVVLRRNMGRKGRLDWAVWRAGGKWRAANLDGFVEDALAREPAIRPWPKHSPQGWDRRSGYPVPKSPSRLRGTVSVWRVKGRWFLDFPDSLREIDSQGRFLRTWSKCFRMYLEGRPSTAGRRWGYFEMTVPGDLPLGAVIAHDDSVLWYQAQSRLICYDVAADTWYGPVSVERLTRAYPIPAIGTEAGIWLGYGRPVFVAKSEHLRRARQAGRVATSEQLRRQIAQTVRSRPPLDRAKLALSGHAFDKARELLAAILNDRPDDPEALALMGIVHDAACLNRPDEALKYYRRLAGLKGNPSAVLTGLYLQYQCHWSAGDLDSALDACQKALDLPNLWAPARLKLGGCRRNLAKALREREQSDASKGT</sequence>
<protein>
    <recommendedName>
        <fullName evidence="2">Tetratricopeptide repeat protein</fullName>
    </recommendedName>
</protein>
<dbReference type="SUPFAM" id="SSF48452">
    <property type="entry name" value="TPR-like"/>
    <property type="match status" value="1"/>
</dbReference>
<feature type="non-terminal residue" evidence="1">
    <location>
        <position position="1"/>
    </location>
</feature>
<evidence type="ECO:0008006" key="2">
    <source>
        <dbReference type="Google" id="ProtNLM"/>
    </source>
</evidence>
<proteinExistence type="predicted"/>
<accession>A0A0F8YZ28</accession>
<reference evidence="1" key="1">
    <citation type="journal article" date="2015" name="Nature">
        <title>Complex archaea that bridge the gap between prokaryotes and eukaryotes.</title>
        <authorList>
            <person name="Spang A."/>
            <person name="Saw J.H."/>
            <person name="Jorgensen S.L."/>
            <person name="Zaremba-Niedzwiedzka K."/>
            <person name="Martijn J."/>
            <person name="Lind A.E."/>
            <person name="van Eijk R."/>
            <person name="Schleper C."/>
            <person name="Guy L."/>
            <person name="Ettema T.J."/>
        </authorList>
    </citation>
    <scope>NUCLEOTIDE SEQUENCE</scope>
</reference>
<name>A0A0F8YZ28_9ZZZZ</name>
<dbReference type="EMBL" id="LAZR01054167">
    <property type="protein sequence ID" value="KKK79130.1"/>
    <property type="molecule type" value="Genomic_DNA"/>
</dbReference>
<comment type="caution">
    <text evidence="1">The sequence shown here is derived from an EMBL/GenBank/DDBJ whole genome shotgun (WGS) entry which is preliminary data.</text>
</comment>
<feature type="non-terminal residue" evidence="1">
    <location>
        <position position="401"/>
    </location>
</feature>
<dbReference type="InterPro" id="IPR011990">
    <property type="entry name" value="TPR-like_helical_dom_sf"/>
</dbReference>
<evidence type="ECO:0000313" key="1">
    <source>
        <dbReference type="EMBL" id="KKK79130.1"/>
    </source>
</evidence>
<dbReference type="Gene3D" id="1.25.40.10">
    <property type="entry name" value="Tetratricopeptide repeat domain"/>
    <property type="match status" value="1"/>
</dbReference>
<dbReference type="AlphaFoldDB" id="A0A0F8YZ28"/>
<gene>
    <name evidence="1" type="ORF">LCGC14_2836600</name>
</gene>